<dbReference type="EMBL" id="HBGA01058586">
    <property type="protein sequence ID" value="CAD9010506.1"/>
    <property type="molecule type" value="Transcribed_RNA"/>
</dbReference>
<protein>
    <submittedName>
        <fullName evidence="2">Uncharacterized protein</fullName>
    </submittedName>
</protein>
<name>A0A7S1IFM6_9EUGL</name>
<sequence length="301" mass="34678">MEYASYLHPLADALRRFGPYGGPQKVQSMTLEAIREELTETAGRWGGVCVSHLKVLSHKELATQATALLEQQLTALGQLMQDLKDARVTWQPARRLDRRQDQAKPWHGLTVRQLRDKAAYVSRYDVQVAERMTTKELVTLVARWLDLKLHHERQLDTVEELEEGARDHLWDQYWAHRDAVDRMKGVYYPTDDLQPDDLPPPSRWRDPPSRRELLGPNYKGEVLLHPFHLKLKAIEEKYNPPKWYSRPSSALYPQPHEHLHSGINMECGTCTGGPRIGVFCTGGRSGDVHEDDEEKYGWTCP</sequence>
<evidence type="ECO:0000313" key="2">
    <source>
        <dbReference type="EMBL" id="CAD9010506.1"/>
    </source>
</evidence>
<feature type="region of interest" description="Disordered" evidence="1">
    <location>
        <begin position="191"/>
        <end position="210"/>
    </location>
</feature>
<dbReference type="AlphaFoldDB" id="A0A7S1IFM6"/>
<reference evidence="2" key="1">
    <citation type="submission" date="2021-01" db="EMBL/GenBank/DDBJ databases">
        <authorList>
            <person name="Corre E."/>
            <person name="Pelletier E."/>
            <person name="Niang G."/>
            <person name="Scheremetjew M."/>
            <person name="Finn R."/>
            <person name="Kale V."/>
            <person name="Holt S."/>
            <person name="Cochrane G."/>
            <person name="Meng A."/>
            <person name="Brown T."/>
            <person name="Cohen L."/>
        </authorList>
    </citation>
    <scope>NUCLEOTIDE SEQUENCE</scope>
    <source>
        <strain evidence="2">NIES-381</strain>
    </source>
</reference>
<organism evidence="2">
    <name type="scientific">Eutreptiella gymnastica</name>
    <dbReference type="NCBI Taxonomy" id="73025"/>
    <lineage>
        <taxon>Eukaryota</taxon>
        <taxon>Discoba</taxon>
        <taxon>Euglenozoa</taxon>
        <taxon>Euglenida</taxon>
        <taxon>Spirocuta</taxon>
        <taxon>Euglenophyceae</taxon>
        <taxon>Eutreptiales</taxon>
        <taxon>Eutreptiaceae</taxon>
        <taxon>Eutreptiella</taxon>
    </lineage>
</organism>
<accession>A0A7S1IFM6</accession>
<proteinExistence type="predicted"/>
<gene>
    <name evidence="2" type="ORF">EGYM00392_LOCUS21603</name>
</gene>
<evidence type="ECO:0000256" key="1">
    <source>
        <dbReference type="SAM" id="MobiDB-lite"/>
    </source>
</evidence>